<dbReference type="CDD" id="cd08501">
    <property type="entry name" value="PBP2_Lpqw"/>
    <property type="match status" value="1"/>
</dbReference>
<dbReference type="PANTHER" id="PTHR30290">
    <property type="entry name" value="PERIPLASMIC BINDING COMPONENT OF ABC TRANSPORTER"/>
    <property type="match status" value="1"/>
</dbReference>
<evidence type="ECO:0000313" key="4">
    <source>
        <dbReference type="Proteomes" id="UP001432128"/>
    </source>
</evidence>
<protein>
    <submittedName>
        <fullName evidence="3">ABC transporter family substrate-binding protein</fullName>
    </submittedName>
</protein>
<feature type="signal peptide" evidence="1">
    <location>
        <begin position="1"/>
        <end position="22"/>
    </location>
</feature>
<keyword evidence="4" id="KW-1185">Reference proteome</keyword>
<sequence length="572" mass="61664">MKSRRLISAVVGIAVASMVATACTSSDDDTGDSGGASSSAAGNQNQISYAYEQEFSAYNNDNAAANAVANAVVTNQTFGFFSHVDPKGNVARDTDYGTFEKVSDNPLTVKYTINDKAVWSDGVPVTTSDWYLFWLSHKGQYSEFQPVSTTGISDINKPTDDPNGKTFTVTYSKPFGDWQTALGTQNQPLLPAHVIEKATGTNVAEAVKNDDKAAIAKIADYWNNKWVGFAPGQLPSADQIPSSGPYKLGEWKAGQSITVVPNDKWWGTKPKNGGITIKFIPQEQQVQALQNGDADVIEPQPNVDLISSLKGLGDAAKINTGPGFSYDHLDFNFRGKFANPLLRSAIAKCLPRQEIVNKLIKPVEPSADLMQTRIIYPVQDGYSTVADADGGKAYDSVDIAGAKADIAKSGVTDLTVNAIYLGNPNQRRQQTQQLIADSCGQAGFKYNVKALTPKEWGVATTSGAYDVAQFAWSGSGLVSENPPLFTSTSDQNYGKYNNPEVDKLLATLAQTSDKSQQLDLTKQIETILWKDLATIPVFAWPLLNAYSPRVSGVVLNTTQTQATFDAASWVKS</sequence>
<dbReference type="SUPFAM" id="SSF53850">
    <property type="entry name" value="Periplasmic binding protein-like II"/>
    <property type="match status" value="1"/>
</dbReference>
<feature type="domain" description="Solute-binding protein family 5" evidence="2">
    <location>
        <begin position="101"/>
        <end position="482"/>
    </location>
</feature>
<dbReference type="GO" id="GO:0042597">
    <property type="term" value="C:periplasmic space"/>
    <property type="evidence" value="ECO:0007669"/>
    <property type="project" value="UniProtKB-ARBA"/>
</dbReference>
<accession>A0AAU4JZ67</accession>
<dbReference type="PIRSF" id="PIRSF002741">
    <property type="entry name" value="MppA"/>
    <property type="match status" value="1"/>
</dbReference>
<dbReference type="Pfam" id="PF00496">
    <property type="entry name" value="SBP_bac_5"/>
    <property type="match status" value="1"/>
</dbReference>
<dbReference type="AlphaFoldDB" id="A0AAU4JZ67"/>
<dbReference type="Proteomes" id="UP001432128">
    <property type="component" value="Chromosome"/>
</dbReference>
<proteinExistence type="predicted"/>
<organism evidence="3 4">
    <name type="scientific">Williamsia herbipolensis</name>
    <dbReference type="NCBI Taxonomy" id="1603258"/>
    <lineage>
        <taxon>Bacteria</taxon>
        <taxon>Bacillati</taxon>
        <taxon>Actinomycetota</taxon>
        <taxon>Actinomycetes</taxon>
        <taxon>Mycobacteriales</taxon>
        <taxon>Nocardiaceae</taxon>
        <taxon>Williamsia</taxon>
    </lineage>
</organism>
<dbReference type="PROSITE" id="PS51257">
    <property type="entry name" value="PROKAR_LIPOPROTEIN"/>
    <property type="match status" value="1"/>
</dbReference>
<dbReference type="Gene3D" id="3.10.105.10">
    <property type="entry name" value="Dipeptide-binding Protein, Domain 3"/>
    <property type="match status" value="1"/>
</dbReference>
<name>A0AAU4JZ67_9NOCA</name>
<dbReference type="EMBL" id="CP108021">
    <property type="protein sequence ID" value="WUM19127.1"/>
    <property type="molecule type" value="Genomic_DNA"/>
</dbReference>
<dbReference type="InterPro" id="IPR039424">
    <property type="entry name" value="SBP_5"/>
</dbReference>
<keyword evidence="1" id="KW-0732">Signal</keyword>
<dbReference type="InterPro" id="IPR000914">
    <property type="entry name" value="SBP_5_dom"/>
</dbReference>
<gene>
    <name evidence="3" type="ORF">OG579_15560</name>
</gene>
<dbReference type="PANTHER" id="PTHR30290:SF65">
    <property type="entry name" value="MONOACYL PHOSPHATIDYLINOSITOL TETRAMANNOSIDE-BINDING PROTEIN LPQW-RELATED"/>
    <property type="match status" value="1"/>
</dbReference>
<feature type="chain" id="PRO_5043469422" evidence="1">
    <location>
        <begin position="23"/>
        <end position="572"/>
    </location>
</feature>
<dbReference type="KEGG" id="whr:OG579_15560"/>
<dbReference type="InterPro" id="IPR030678">
    <property type="entry name" value="Peptide/Ni-bd"/>
</dbReference>
<reference evidence="3 4" key="1">
    <citation type="submission" date="2022-10" db="EMBL/GenBank/DDBJ databases">
        <title>The complete genomes of actinobacterial strains from the NBC collection.</title>
        <authorList>
            <person name="Joergensen T.S."/>
            <person name="Alvarez Arevalo M."/>
            <person name="Sterndorff E.B."/>
            <person name="Faurdal D."/>
            <person name="Vuksanovic O."/>
            <person name="Mourched A.-S."/>
            <person name="Charusanti P."/>
            <person name="Shaw S."/>
            <person name="Blin K."/>
            <person name="Weber T."/>
        </authorList>
    </citation>
    <scope>NUCLEOTIDE SEQUENCE [LARGE SCALE GENOMIC DNA]</scope>
    <source>
        <strain evidence="3 4">NBC_00319</strain>
    </source>
</reference>
<evidence type="ECO:0000313" key="3">
    <source>
        <dbReference type="EMBL" id="WUM19127.1"/>
    </source>
</evidence>
<dbReference type="Gene3D" id="3.40.190.10">
    <property type="entry name" value="Periplasmic binding protein-like II"/>
    <property type="match status" value="1"/>
</dbReference>
<dbReference type="GO" id="GO:0043190">
    <property type="term" value="C:ATP-binding cassette (ABC) transporter complex"/>
    <property type="evidence" value="ECO:0007669"/>
    <property type="project" value="InterPro"/>
</dbReference>
<dbReference type="GO" id="GO:1904680">
    <property type="term" value="F:peptide transmembrane transporter activity"/>
    <property type="evidence" value="ECO:0007669"/>
    <property type="project" value="TreeGrafter"/>
</dbReference>
<evidence type="ECO:0000256" key="1">
    <source>
        <dbReference type="SAM" id="SignalP"/>
    </source>
</evidence>
<dbReference type="RefSeq" id="WP_045821503.1">
    <property type="nucleotide sequence ID" value="NZ_CP108021.1"/>
</dbReference>
<dbReference type="Gene3D" id="3.90.76.10">
    <property type="entry name" value="Dipeptide-binding Protein, Domain 1"/>
    <property type="match status" value="1"/>
</dbReference>
<evidence type="ECO:0000259" key="2">
    <source>
        <dbReference type="Pfam" id="PF00496"/>
    </source>
</evidence>
<dbReference type="GO" id="GO:0015833">
    <property type="term" value="P:peptide transport"/>
    <property type="evidence" value="ECO:0007669"/>
    <property type="project" value="TreeGrafter"/>
</dbReference>